<keyword evidence="2" id="KW-1185">Reference proteome</keyword>
<evidence type="ECO:0008006" key="3">
    <source>
        <dbReference type="Google" id="ProtNLM"/>
    </source>
</evidence>
<dbReference type="EMBL" id="CAJNOC010001940">
    <property type="protein sequence ID" value="CAF0901913.1"/>
    <property type="molecule type" value="Genomic_DNA"/>
</dbReference>
<accession>A0A813ZNF9</accession>
<name>A0A813ZNF9_9BILA</name>
<dbReference type="Proteomes" id="UP000663879">
    <property type="component" value="Unassembled WGS sequence"/>
</dbReference>
<organism evidence="1 2">
    <name type="scientific">Brachionus calyciflorus</name>
    <dbReference type="NCBI Taxonomy" id="104777"/>
    <lineage>
        <taxon>Eukaryota</taxon>
        <taxon>Metazoa</taxon>
        <taxon>Spiralia</taxon>
        <taxon>Gnathifera</taxon>
        <taxon>Rotifera</taxon>
        <taxon>Eurotatoria</taxon>
        <taxon>Monogononta</taxon>
        <taxon>Pseudotrocha</taxon>
        <taxon>Ploima</taxon>
        <taxon>Brachionidae</taxon>
        <taxon>Brachionus</taxon>
    </lineage>
</organism>
<evidence type="ECO:0000313" key="1">
    <source>
        <dbReference type="EMBL" id="CAF0901913.1"/>
    </source>
</evidence>
<comment type="caution">
    <text evidence="1">The sequence shown here is derived from an EMBL/GenBank/DDBJ whole genome shotgun (WGS) entry which is preliminary data.</text>
</comment>
<protein>
    <recommendedName>
        <fullName evidence="3">SWIM-type domain-containing protein</fullName>
    </recommendedName>
</protein>
<dbReference type="OrthoDB" id="10046738at2759"/>
<proteinExistence type="predicted"/>
<reference evidence="1" key="1">
    <citation type="submission" date="2021-02" db="EMBL/GenBank/DDBJ databases">
        <authorList>
            <person name="Nowell W R."/>
        </authorList>
    </citation>
    <scope>NUCLEOTIDE SEQUENCE</scope>
    <source>
        <strain evidence="1">Ploen Becks lab</strain>
    </source>
</reference>
<gene>
    <name evidence="1" type="ORF">OXX778_LOCUS11441</name>
</gene>
<evidence type="ECO:0000313" key="2">
    <source>
        <dbReference type="Proteomes" id="UP000663879"/>
    </source>
</evidence>
<sequence length="176" mass="20554">MNDFRIAEAFINAFYSPRVSDKSDSIELACLMKQKLNIKNNLEKYLNFHHSQSQKIFKNIEEATNLSFPQLYIETIRKHITFGTYQLKQCYGYLAEHFKKNGRFKSKITEQNIPEENDKILLSEIHSRHSNNVVYKVFVKYVPNSNNYDTLEWICSCKSGRRTVGCCTHVASVIIT</sequence>
<dbReference type="AlphaFoldDB" id="A0A813ZNF9"/>